<keyword evidence="5" id="KW-0460">Magnesium</keyword>
<dbReference type="PROSITE" id="PS00630">
    <property type="entry name" value="IMP_2"/>
    <property type="match status" value="1"/>
</dbReference>
<evidence type="ECO:0000313" key="7">
    <source>
        <dbReference type="Proteomes" id="UP001631949"/>
    </source>
</evidence>
<proteinExistence type="predicted"/>
<dbReference type="EC" id="3.1.3.25" evidence="2"/>
<evidence type="ECO:0000256" key="1">
    <source>
        <dbReference type="ARBA" id="ARBA00001033"/>
    </source>
</evidence>
<dbReference type="Proteomes" id="UP001631949">
    <property type="component" value="Unassembled WGS sequence"/>
</dbReference>
<dbReference type="PANTHER" id="PTHR20854:SF4">
    <property type="entry name" value="INOSITOL-1-MONOPHOSPHATASE-RELATED"/>
    <property type="match status" value="1"/>
</dbReference>
<evidence type="ECO:0000256" key="3">
    <source>
        <dbReference type="ARBA" id="ARBA00022723"/>
    </source>
</evidence>
<name>A0ABW9GZ59_9FIRM</name>
<dbReference type="EMBL" id="JBJUVG010000007">
    <property type="protein sequence ID" value="MFM9413905.1"/>
    <property type="molecule type" value="Genomic_DNA"/>
</dbReference>
<keyword evidence="4" id="KW-0378">Hydrolase</keyword>
<evidence type="ECO:0000313" key="6">
    <source>
        <dbReference type="EMBL" id="MFM9413905.1"/>
    </source>
</evidence>
<evidence type="ECO:0000256" key="2">
    <source>
        <dbReference type="ARBA" id="ARBA00013106"/>
    </source>
</evidence>
<dbReference type="Pfam" id="PF00459">
    <property type="entry name" value="Inositol_P"/>
    <property type="match status" value="1"/>
</dbReference>
<dbReference type="RefSeq" id="WP_408977518.1">
    <property type="nucleotide sequence ID" value="NZ_JBJUVG010000007.1"/>
</dbReference>
<dbReference type="InterPro" id="IPR000760">
    <property type="entry name" value="Inositol_monophosphatase-like"/>
</dbReference>
<comment type="caution">
    <text evidence="6">The sequence shown here is derived from an EMBL/GenBank/DDBJ whole genome shotgun (WGS) entry which is preliminary data.</text>
</comment>
<accession>A0ABW9GZ59</accession>
<dbReference type="SUPFAM" id="SSF56655">
    <property type="entry name" value="Carbohydrate phosphatase"/>
    <property type="match status" value="1"/>
</dbReference>
<evidence type="ECO:0000256" key="4">
    <source>
        <dbReference type="ARBA" id="ARBA00022801"/>
    </source>
</evidence>
<dbReference type="CDD" id="cd01637">
    <property type="entry name" value="IMPase_like"/>
    <property type="match status" value="1"/>
</dbReference>
<keyword evidence="3" id="KW-0479">Metal-binding</keyword>
<comment type="catalytic activity">
    <reaction evidence="1">
        <text>a myo-inositol phosphate + H2O = myo-inositol + phosphate</text>
        <dbReference type="Rhea" id="RHEA:24056"/>
        <dbReference type="ChEBI" id="CHEBI:15377"/>
        <dbReference type="ChEBI" id="CHEBI:17268"/>
        <dbReference type="ChEBI" id="CHEBI:43474"/>
        <dbReference type="ChEBI" id="CHEBI:84139"/>
        <dbReference type="EC" id="3.1.3.25"/>
    </reaction>
</comment>
<dbReference type="PRINTS" id="PR00377">
    <property type="entry name" value="IMPHPHTASES"/>
</dbReference>
<keyword evidence="7" id="KW-1185">Reference proteome</keyword>
<dbReference type="PROSITE" id="PS00629">
    <property type="entry name" value="IMP_1"/>
    <property type="match status" value="1"/>
</dbReference>
<reference evidence="6 7" key="1">
    <citation type="journal article" date="2016" name="Int. J. Syst. Evol. Microbiol.">
        <title>Peptococcus simiae sp. nov., isolated from rhesus macaque faeces and emended description of the genus Peptococcus.</title>
        <authorList>
            <person name="Shkoporov A.N."/>
            <person name="Efimov B.A."/>
            <person name="Kondova I."/>
            <person name="Ouwerling B."/>
            <person name="Chaplin A.V."/>
            <person name="Shcherbakova V.A."/>
            <person name="Langermans J.A.M."/>
        </authorList>
    </citation>
    <scope>NUCLEOTIDE SEQUENCE [LARGE SCALE GENOMIC DNA]</scope>
    <source>
        <strain evidence="6 7">M108</strain>
    </source>
</reference>
<dbReference type="InterPro" id="IPR020583">
    <property type="entry name" value="Inositol_monoP_metal-BS"/>
</dbReference>
<organism evidence="6 7">
    <name type="scientific">Peptococcus simiae</name>
    <dbReference type="NCBI Taxonomy" id="1643805"/>
    <lineage>
        <taxon>Bacteria</taxon>
        <taxon>Bacillati</taxon>
        <taxon>Bacillota</taxon>
        <taxon>Clostridia</taxon>
        <taxon>Eubacteriales</taxon>
        <taxon>Peptococcaceae</taxon>
        <taxon>Peptococcus</taxon>
    </lineage>
</organism>
<dbReference type="PANTHER" id="PTHR20854">
    <property type="entry name" value="INOSITOL MONOPHOSPHATASE"/>
    <property type="match status" value="1"/>
</dbReference>
<protein>
    <recommendedName>
        <fullName evidence="2">inositol-phosphate phosphatase</fullName>
        <ecNumber evidence="2">3.1.3.25</ecNumber>
    </recommendedName>
</protein>
<dbReference type="Gene3D" id="3.40.190.80">
    <property type="match status" value="1"/>
</dbReference>
<gene>
    <name evidence="6" type="ORF">ACKQTC_05965</name>
</gene>
<dbReference type="InterPro" id="IPR020550">
    <property type="entry name" value="Inositol_monophosphatase_CS"/>
</dbReference>
<dbReference type="Gene3D" id="3.30.540.10">
    <property type="entry name" value="Fructose-1,6-Bisphosphatase, subunit A, domain 1"/>
    <property type="match status" value="1"/>
</dbReference>
<evidence type="ECO:0000256" key="5">
    <source>
        <dbReference type="ARBA" id="ARBA00022842"/>
    </source>
</evidence>
<sequence>MSTHPDLPALVRDVAACVRDIGCQLWGWEIESVDYKGNDPQDLVSNLDRRVQAALATRLQALCPAGFYAEEKDNRPIEGLTWIVDPIDGTTNFVSRKRDFAISVALYDGSEPLLGVVFDVERGDLYSAIKGGGAYLNGLALDRPVDRPLPACILEMSIGTLRNLMRRTDAGLLNISREVRATRAMGCGSLAICQIATGRTQLYLSSRLRPWDHAAARVILEELGGVLVPLFPSAQPGVDPFLSGAPLPLLCAASQALADDIIHRYFSPVKDN</sequence>